<dbReference type="RefSeq" id="WP_193119223.1">
    <property type="nucleotide sequence ID" value="NZ_BAAAIR010000032.1"/>
</dbReference>
<sequence length="214" mass="23040">MSVHRFRPGDDTFRAAIDAMTSAPLRQEFEWRDIPAPSKMAPSTWACTGEILVHDDELASGRLVILHDPEGQESWDGTYRMVALVQAQLEPEFSVEAMLGDVAWSWVTESLEMHDAEVRELGCTATRVVSQSYGALASRPSTVDVEMRVSWTPDGPHGADAGDGGAPDLAPHFAAWTAMLAAAGGLPPAPPRIAPIAPTHHARAPRPEEAGDAR</sequence>
<reference evidence="3" key="1">
    <citation type="journal article" date="2019" name="Int. J. Syst. Evol. Microbiol.">
        <title>The Global Catalogue of Microorganisms (GCM) 10K type strain sequencing project: providing services to taxonomists for standard genome sequencing and annotation.</title>
        <authorList>
            <consortium name="The Broad Institute Genomics Platform"/>
            <consortium name="The Broad Institute Genome Sequencing Center for Infectious Disease"/>
            <person name="Wu L."/>
            <person name="Ma J."/>
        </authorList>
    </citation>
    <scope>NUCLEOTIDE SEQUENCE [LARGE SCALE GENOMIC DNA]</scope>
    <source>
        <strain evidence="3">CGMCC 1.16455</strain>
    </source>
</reference>
<dbReference type="Pfam" id="PF11452">
    <property type="entry name" value="DUF3000"/>
    <property type="match status" value="1"/>
</dbReference>
<feature type="compositionally biased region" description="Basic and acidic residues" evidence="1">
    <location>
        <begin position="205"/>
        <end position="214"/>
    </location>
</feature>
<comment type="caution">
    <text evidence="2">The sequence shown here is derived from an EMBL/GenBank/DDBJ whole genome shotgun (WGS) entry which is preliminary data.</text>
</comment>
<organism evidence="2 3">
    <name type="scientific">Brachybacterium tyrofermentans</name>
    <dbReference type="NCBI Taxonomy" id="47848"/>
    <lineage>
        <taxon>Bacteria</taxon>
        <taxon>Bacillati</taxon>
        <taxon>Actinomycetota</taxon>
        <taxon>Actinomycetes</taxon>
        <taxon>Micrococcales</taxon>
        <taxon>Dermabacteraceae</taxon>
        <taxon>Brachybacterium</taxon>
    </lineage>
</organism>
<evidence type="ECO:0000313" key="2">
    <source>
        <dbReference type="EMBL" id="MFC5296262.1"/>
    </source>
</evidence>
<dbReference type="InterPro" id="IPR021555">
    <property type="entry name" value="DUF3000"/>
</dbReference>
<protein>
    <submittedName>
        <fullName evidence="2">DUF3000 domain-containing protein</fullName>
    </submittedName>
</protein>
<name>A0ABW0FA17_9MICO</name>
<accession>A0ABW0FA17</accession>
<proteinExistence type="predicted"/>
<dbReference type="GeneID" id="303296677"/>
<dbReference type="EMBL" id="JBHSLN010000011">
    <property type="protein sequence ID" value="MFC5296262.1"/>
    <property type="molecule type" value="Genomic_DNA"/>
</dbReference>
<keyword evidence="3" id="KW-1185">Reference proteome</keyword>
<evidence type="ECO:0000256" key="1">
    <source>
        <dbReference type="SAM" id="MobiDB-lite"/>
    </source>
</evidence>
<feature type="region of interest" description="Disordered" evidence="1">
    <location>
        <begin position="195"/>
        <end position="214"/>
    </location>
</feature>
<evidence type="ECO:0000313" key="3">
    <source>
        <dbReference type="Proteomes" id="UP001595937"/>
    </source>
</evidence>
<gene>
    <name evidence="2" type="ORF">ACFPK8_01940</name>
</gene>
<dbReference type="Proteomes" id="UP001595937">
    <property type="component" value="Unassembled WGS sequence"/>
</dbReference>